<reference evidence="7 8" key="1">
    <citation type="submission" date="2017-10" db="EMBL/GenBank/DDBJ databases">
        <title>Sedimentibacterium mangrovi gen. nov., sp. nov., a novel member of family Phyllobacteriacea isolated from mangrove sediment.</title>
        <authorList>
            <person name="Liao H."/>
            <person name="Tian Y."/>
        </authorList>
    </citation>
    <scope>NUCLEOTIDE SEQUENCE [LARGE SCALE GENOMIC DNA]</scope>
    <source>
        <strain evidence="7 8">X9-2-2</strain>
    </source>
</reference>
<dbReference type="EMBL" id="PDVP01000010">
    <property type="protein sequence ID" value="PHP66139.1"/>
    <property type="molecule type" value="Genomic_DNA"/>
</dbReference>
<feature type="compositionally biased region" description="Basic and acidic residues" evidence="5">
    <location>
        <begin position="142"/>
        <end position="156"/>
    </location>
</feature>
<protein>
    <submittedName>
        <fullName evidence="7">Uncharacterized protein</fullName>
    </submittedName>
</protein>
<dbReference type="InterPro" id="IPR006260">
    <property type="entry name" value="TonB/TolA_C"/>
</dbReference>
<dbReference type="OrthoDB" id="7161229at2"/>
<evidence type="ECO:0000313" key="8">
    <source>
        <dbReference type="Proteomes" id="UP000221168"/>
    </source>
</evidence>
<evidence type="ECO:0000256" key="5">
    <source>
        <dbReference type="SAM" id="MobiDB-lite"/>
    </source>
</evidence>
<feature type="compositionally biased region" description="Pro residues" evidence="5">
    <location>
        <begin position="110"/>
        <end position="132"/>
    </location>
</feature>
<comment type="caution">
    <text evidence="7">The sequence shown here is derived from an EMBL/GenBank/DDBJ whole genome shotgun (WGS) entry which is preliminary data.</text>
</comment>
<sequence length="348" mass="36948">MKAGLTTSLVLHAGLLAFGLVSLAAPKPFEVVEDAIPVSTISETQLAQLVKGDKKAPVDETPAPKPTTRPDEVPEAKNVGDNSADLANAPTPDPRPREIEASAAPKAEPDPAPVPVPVPDPKPEPQVTPKPVPATELASKPAPREEVKPDPVKEAIQDAPAASETALKLPESAPLPTPRPTPPAQTAKAPDRKDSEKPAQQAKPSAQKSETASLDDQVKALINQEKASGGGQKRETRQAAAGNDRTNAPKLTRAEMDVLREQLGGCWSIDAGISDPDKLKVSVRFNLDENGKLDGVPEVTKSSGNSQFDRTAVRAIQKCDMRGLAVPPGKFETWREVIVNFDPADMFY</sequence>
<dbReference type="AlphaFoldDB" id="A0A2G1QKY6"/>
<organism evidence="7 8">
    <name type="scientific">Zhengella mangrovi</name>
    <dbReference type="NCBI Taxonomy" id="1982044"/>
    <lineage>
        <taxon>Bacteria</taxon>
        <taxon>Pseudomonadati</taxon>
        <taxon>Pseudomonadota</taxon>
        <taxon>Alphaproteobacteria</taxon>
        <taxon>Hyphomicrobiales</taxon>
        <taxon>Notoacmeibacteraceae</taxon>
        <taxon>Zhengella</taxon>
    </lineage>
</organism>
<feature type="compositionally biased region" description="Pro residues" evidence="5">
    <location>
        <begin position="173"/>
        <end position="183"/>
    </location>
</feature>
<accession>A0A2G1QKY6</accession>
<dbReference type="NCBIfam" id="TIGR01352">
    <property type="entry name" value="tonB_Cterm"/>
    <property type="match status" value="1"/>
</dbReference>
<keyword evidence="4" id="KW-0472">Membrane</keyword>
<dbReference type="Pfam" id="PF13103">
    <property type="entry name" value="TonB_2"/>
    <property type="match status" value="1"/>
</dbReference>
<dbReference type="Gene3D" id="3.30.1150.10">
    <property type="match status" value="1"/>
</dbReference>
<keyword evidence="8" id="KW-1185">Reference proteome</keyword>
<gene>
    <name evidence="7" type="ORF">CSC94_16215</name>
</gene>
<evidence type="ECO:0000256" key="2">
    <source>
        <dbReference type="ARBA" id="ARBA00022692"/>
    </source>
</evidence>
<evidence type="ECO:0000256" key="3">
    <source>
        <dbReference type="ARBA" id="ARBA00022989"/>
    </source>
</evidence>
<keyword evidence="2" id="KW-0812">Transmembrane</keyword>
<dbReference type="Proteomes" id="UP000221168">
    <property type="component" value="Unassembled WGS sequence"/>
</dbReference>
<evidence type="ECO:0000256" key="4">
    <source>
        <dbReference type="ARBA" id="ARBA00023136"/>
    </source>
</evidence>
<keyword evidence="6" id="KW-0732">Signal</keyword>
<feature type="chain" id="PRO_5013874727" evidence="6">
    <location>
        <begin position="25"/>
        <end position="348"/>
    </location>
</feature>
<comment type="subcellular location">
    <subcellularLocation>
        <location evidence="1">Membrane</location>
        <topology evidence="1">Single-pass membrane protein</topology>
    </subcellularLocation>
</comment>
<evidence type="ECO:0000313" key="7">
    <source>
        <dbReference type="EMBL" id="PHP66139.1"/>
    </source>
</evidence>
<dbReference type="GO" id="GO:0016020">
    <property type="term" value="C:membrane"/>
    <property type="evidence" value="ECO:0007669"/>
    <property type="project" value="UniProtKB-SubCell"/>
</dbReference>
<dbReference type="SUPFAM" id="SSF74653">
    <property type="entry name" value="TolA/TonB C-terminal domain"/>
    <property type="match status" value="1"/>
</dbReference>
<feature type="compositionally biased region" description="Polar residues" evidence="5">
    <location>
        <begin position="202"/>
        <end position="214"/>
    </location>
</feature>
<name>A0A2G1QKY6_9HYPH</name>
<proteinExistence type="predicted"/>
<feature type="signal peptide" evidence="6">
    <location>
        <begin position="1"/>
        <end position="24"/>
    </location>
</feature>
<evidence type="ECO:0000256" key="6">
    <source>
        <dbReference type="SAM" id="SignalP"/>
    </source>
</evidence>
<keyword evidence="3" id="KW-1133">Transmembrane helix</keyword>
<dbReference type="PRINTS" id="PR01217">
    <property type="entry name" value="PRICHEXTENSN"/>
</dbReference>
<dbReference type="RefSeq" id="WP_099307404.1">
    <property type="nucleotide sequence ID" value="NZ_PDVP01000010.1"/>
</dbReference>
<feature type="region of interest" description="Disordered" evidence="5">
    <location>
        <begin position="49"/>
        <end position="253"/>
    </location>
</feature>
<evidence type="ECO:0000256" key="1">
    <source>
        <dbReference type="ARBA" id="ARBA00004167"/>
    </source>
</evidence>